<dbReference type="EMBL" id="CP034235">
    <property type="protein sequence ID" value="QGQ94247.1"/>
    <property type="molecule type" value="Genomic_DNA"/>
</dbReference>
<dbReference type="OrthoDB" id="7388866at2"/>
<sequence>MTKFEKYIGIDYSGAGEPRSSNKSIAVAISEKNESTIILPNTMPVHRLSNNTRMSSNNAPVWSREDKLENGSAFRW</sequence>
<keyword evidence="3" id="KW-1185">Reference proteome</keyword>
<evidence type="ECO:0000313" key="3">
    <source>
        <dbReference type="Proteomes" id="UP000426246"/>
    </source>
</evidence>
<gene>
    <name evidence="2" type="ORF">EHS13_04655</name>
</gene>
<evidence type="ECO:0000256" key="1">
    <source>
        <dbReference type="SAM" id="MobiDB-lite"/>
    </source>
</evidence>
<feature type="region of interest" description="Disordered" evidence="1">
    <location>
        <begin position="47"/>
        <end position="76"/>
    </location>
</feature>
<dbReference type="RefSeq" id="WP_155699247.1">
    <property type="nucleotide sequence ID" value="NZ_CP034235.1"/>
</dbReference>
<dbReference type="KEGG" id="ppsc:EHS13_04655"/>
<reference evidence="3" key="1">
    <citation type="submission" date="2018-11" db="EMBL/GenBank/DDBJ databases">
        <title>Complete genome sequence of Paenibacillus sp. ML311-T8.</title>
        <authorList>
            <person name="Nam Y.-D."/>
            <person name="Kang J."/>
            <person name="Chung W.-H."/>
            <person name="Park Y.S."/>
        </authorList>
    </citation>
    <scope>NUCLEOTIDE SEQUENCE [LARGE SCALE GENOMIC DNA]</scope>
    <source>
        <strain evidence="3">ML311-T8</strain>
    </source>
</reference>
<dbReference type="Proteomes" id="UP000426246">
    <property type="component" value="Chromosome"/>
</dbReference>
<evidence type="ECO:0000313" key="2">
    <source>
        <dbReference type="EMBL" id="QGQ94247.1"/>
    </source>
</evidence>
<organism evidence="2 3">
    <name type="scientific">Paenibacillus psychroresistens</name>
    <dbReference type="NCBI Taxonomy" id="1778678"/>
    <lineage>
        <taxon>Bacteria</taxon>
        <taxon>Bacillati</taxon>
        <taxon>Bacillota</taxon>
        <taxon>Bacilli</taxon>
        <taxon>Bacillales</taxon>
        <taxon>Paenibacillaceae</taxon>
        <taxon>Paenibacillus</taxon>
    </lineage>
</organism>
<accession>A0A6B8REA7</accession>
<protein>
    <submittedName>
        <fullName evidence="2">Uncharacterized protein</fullName>
    </submittedName>
</protein>
<dbReference type="AlphaFoldDB" id="A0A6B8REA7"/>
<feature type="compositionally biased region" description="Polar residues" evidence="1">
    <location>
        <begin position="48"/>
        <end position="60"/>
    </location>
</feature>
<proteinExistence type="predicted"/>
<name>A0A6B8REA7_9BACL</name>